<dbReference type="InterPro" id="IPR016152">
    <property type="entry name" value="PTrfase/Anion_transptr"/>
</dbReference>
<dbReference type="InterPro" id="IPR041657">
    <property type="entry name" value="HTH_17"/>
</dbReference>
<dbReference type="Proteomes" id="UP000323917">
    <property type="component" value="Chromosome"/>
</dbReference>
<proteinExistence type="predicted"/>
<evidence type="ECO:0000259" key="1">
    <source>
        <dbReference type="PROSITE" id="PS51094"/>
    </source>
</evidence>
<evidence type="ECO:0000313" key="3">
    <source>
        <dbReference type="Proteomes" id="UP000323917"/>
    </source>
</evidence>
<dbReference type="SUPFAM" id="SSF55804">
    <property type="entry name" value="Phoshotransferase/anion transport protein"/>
    <property type="match status" value="1"/>
</dbReference>
<sequence length="249" mass="26897">MLVGVALASTRKSIVAEEDFDISSLAAYLHMLPAQIIRLAERGKIPARRVGGDWRFSAHEVHLWLEDRIGLSDDSELAQMETNLERTTKETNGEISIAELLPEDAIAIPLAARTRGSVISAMADLACNTGLLWDPAKMADAVAAREDMHPTALDIGVALLHPRRPQSSILGGSILALGITSQGIPFGGTSGLTDVFFLICATDDHEHLRILARLSRMITDADWLAELREATDSKNAHSLIATRDASLST</sequence>
<dbReference type="OrthoDB" id="289331at2"/>
<dbReference type="Pfam" id="PF00359">
    <property type="entry name" value="PTS_EIIA_2"/>
    <property type="match status" value="1"/>
</dbReference>
<gene>
    <name evidence="2" type="ORF">Pr1d_13900</name>
</gene>
<name>A0A5B9Q512_9BACT</name>
<dbReference type="GO" id="GO:0016740">
    <property type="term" value="F:transferase activity"/>
    <property type="evidence" value="ECO:0007669"/>
    <property type="project" value="UniProtKB-KW"/>
</dbReference>
<dbReference type="AlphaFoldDB" id="A0A5B9Q512"/>
<dbReference type="PANTHER" id="PTHR47738">
    <property type="entry name" value="PTS SYSTEM FRUCTOSE-LIKE EIIA COMPONENT-RELATED"/>
    <property type="match status" value="1"/>
</dbReference>
<protein>
    <submittedName>
        <fullName evidence="2">Putative fructose-like phosphotransferase system subunit EIIA</fullName>
    </submittedName>
</protein>
<dbReference type="Gene3D" id="3.40.930.10">
    <property type="entry name" value="Mannitol-specific EII, Chain A"/>
    <property type="match status" value="1"/>
</dbReference>
<accession>A0A5B9Q512</accession>
<feature type="domain" description="PTS EIIA type-2" evidence="1">
    <location>
        <begin position="99"/>
        <end position="243"/>
    </location>
</feature>
<reference evidence="2 3" key="1">
    <citation type="submission" date="2019-08" db="EMBL/GenBank/DDBJ databases">
        <title>Deep-cultivation of Planctomycetes and their phenomic and genomic characterization uncovers novel biology.</title>
        <authorList>
            <person name="Wiegand S."/>
            <person name="Jogler M."/>
            <person name="Boedeker C."/>
            <person name="Pinto D."/>
            <person name="Vollmers J."/>
            <person name="Rivas-Marin E."/>
            <person name="Kohn T."/>
            <person name="Peeters S.H."/>
            <person name="Heuer A."/>
            <person name="Rast P."/>
            <person name="Oberbeckmann S."/>
            <person name="Bunk B."/>
            <person name="Jeske O."/>
            <person name="Meyerdierks A."/>
            <person name="Storesund J.E."/>
            <person name="Kallscheuer N."/>
            <person name="Luecker S."/>
            <person name="Lage O.M."/>
            <person name="Pohl T."/>
            <person name="Merkel B.J."/>
            <person name="Hornburger P."/>
            <person name="Mueller R.-W."/>
            <person name="Bruemmer F."/>
            <person name="Labrenz M."/>
            <person name="Spormann A.M."/>
            <person name="Op den Camp H."/>
            <person name="Overmann J."/>
            <person name="Amann R."/>
            <person name="Jetten M.S.M."/>
            <person name="Mascher T."/>
            <person name="Medema M.H."/>
            <person name="Devos D.P."/>
            <person name="Kaster A.-K."/>
            <person name="Ovreas L."/>
            <person name="Rohde M."/>
            <person name="Galperin M.Y."/>
            <person name="Jogler C."/>
        </authorList>
    </citation>
    <scope>NUCLEOTIDE SEQUENCE [LARGE SCALE GENOMIC DNA]</scope>
    <source>
        <strain evidence="2 3">Pr1d</strain>
    </source>
</reference>
<dbReference type="EMBL" id="CP042913">
    <property type="protein sequence ID" value="QEG34118.1"/>
    <property type="molecule type" value="Genomic_DNA"/>
</dbReference>
<dbReference type="InterPro" id="IPR051541">
    <property type="entry name" value="PTS_SugarTrans_NitroReg"/>
</dbReference>
<dbReference type="Pfam" id="PF12728">
    <property type="entry name" value="HTH_17"/>
    <property type="match status" value="1"/>
</dbReference>
<dbReference type="InterPro" id="IPR002178">
    <property type="entry name" value="PTS_EIIA_type-2_dom"/>
</dbReference>
<dbReference type="PANTHER" id="PTHR47738:SF1">
    <property type="entry name" value="NITROGEN REGULATORY PROTEIN"/>
    <property type="match status" value="1"/>
</dbReference>
<keyword evidence="2" id="KW-0808">Transferase</keyword>
<dbReference type="GO" id="GO:0030295">
    <property type="term" value="F:protein kinase activator activity"/>
    <property type="evidence" value="ECO:0007669"/>
    <property type="project" value="TreeGrafter"/>
</dbReference>
<organism evidence="2 3">
    <name type="scientific">Bythopirellula goksoeyrii</name>
    <dbReference type="NCBI Taxonomy" id="1400387"/>
    <lineage>
        <taxon>Bacteria</taxon>
        <taxon>Pseudomonadati</taxon>
        <taxon>Planctomycetota</taxon>
        <taxon>Planctomycetia</taxon>
        <taxon>Pirellulales</taxon>
        <taxon>Lacipirellulaceae</taxon>
        <taxon>Bythopirellula</taxon>
    </lineage>
</organism>
<dbReference type="KEGG" id="bgok:Pr1d_13900"/>
<dbReference type="PROSITE" id="PS51094">
    <property type="entry name" value="PTS_EIIA_TYPE_2"/>
    <property type="match status" value="1"/>
</dbReference>
<evidence type="ECO:0000313" key="2">
    <source>
        <dbReference type="EMBL" id="QEG34118.1"/>
    </source>
</evidence>
<keyword evidence="3" id="KW-1185">Reference proteome</keyword>